<protein>
    <recommendedName>
        <fullName evidence="2">FAS1 domain-containing protein</fullName>
    </recommendedName>
</protein>
<dbReference type="PANTHER" id="PTHR28156">
    <property type="entry name" value="FAS1 DOMAIN-CONTAINING PROTEIN YDR262W"/>
    <property type="match status" value="1"/>
</dbReference>
<organism evidence="3 4">
    <name type="scientific">Stachybotrys elegans</name>
    <dbReference type="NCBI Taxonomy" id="80388"/>
    <lineage>
        <taxon>Eukaryota</taxon>
        <taxon>Fungi</taxon>
        <taxon>Dikarya</taxon>
        <taxon>Ascomycota</taxon>
        <taxon>Pezizomycotina</taxon>
        <taxon>Sordariomycetes</taxon>
        <taxon>Hypocreomycetidae</taxon>
        <taxon>Hypocreales</taxon>
        <taxon>Stachybotryaceae</taxon>
        <taxon>Stachybotrys</taxon>
    </lineage>
</organism>
<dbReference type="Proteomes" id="UP000813444">
    <property type="component" value="Unassembled WGS sequence"/>
</dbReference>
<feature type="domain" description="FAS1" evidence="2">
    <location>
        <begin position="5"/>
        <end position="149"/>
    </location>
</feature>
<dbReference type="OrthoDB" id="5551751at2759"/>
<dbReference type="PROSITE" id="PS50213">
    <property type="entry name" value="FAS1"/>
    <property type="match status" value="1"/>
</dbReference>
<dbReference type="InterPro" id="IPR040200">
    <property type="entry name" value="Mug57-like"/>
</dbReference>
<keyword evidence="4" id="KW-1185">Reference proteome</keyword>
<dbReference type="InterPro" id="IPR000782">
    <property type="entry name" value="FAS1_domain"/>
</dbReference>
<gene>
    <name evidence="3" type="ORF">B0I35DRAFT_480241</name>
</gene>
<sequence>MPSDKPLLSDFLGTQRSITVFASFLRQHASSAALLDDESSNATVLAPLNSALPDTPWELPRDYNAFGADAYQGAEGKERADQNIQHFVDAHLIPKNPWPSGEKVKTMAGAEVWWEEKDGKRILMPDKIEVDKVANQAPNGELWIIKGTLKHD</sequence>
<evidence type="ECO:0000313" key="4">
    <source>
        <dbReference type="Proteomes" id="UP000813444"/>
    </source>
</evidence>
<dbReference type="SUPFAM" id="SSF82153">
    <property type="entry name" value="FAS1 domain"/>
    <property type="match status" value="1"/>
</dbReference>
<evidence type="ECO:0000256" key="1">
    <source>
        <dbReference type="ARBA" id="ARBA00022729"/>
    </source>
</evidence>
<dbReference type="EMBL" id="JAGPNK010000009">
    <property type="protein sequence ID" value="KAH7313564.1"/>
    <property type="molecule type" value="Genomic_DNA"/>
</dbReference>
<dbReference type="InterPro" id="IPR036378">
    <property type="entry name" value="FAS1_dom_sf"/>
</dbReference>
<proteinExistence type="predicted"/>
<dbReference type="Gene3D" id="2.30.180.10">
    <property type="entry name" value="FAS1 domain"/>
    <property type="match status" value="1"/>
</dbReference>
<keyword evidence="1" id="KW-0732">Signal</keyword>
<reference evidence="3" key="1">
    <citation type="journal article" date="2021" name="Nat. Commun.">
        <title>Genetic determinants of endophytism in the Arabidopsis root mycobiome.</title>
        <authorList>
            <person name="Mesny F."/>
            <person name="Miyauchi S."/>
            <person name="Thiergart T."/>
            <person name="Pickel B."/>
            <person name="Atanasova L."/>
            <person name="Karlsson M."/>
            <person name="Huettel B."/>
            <person name="Barry K.W."/>
            <person name="Haridas S."/>
            <person name="Chen C."/>
            <person name="Bauer D."/>
            <person name="Andreopoulos W."/>
            <person name="Pangilinan J."/>
            <person name="LaButti K."/>
            <person name="Riley R."/>
            <person name="Lipzen A."/>
            <person name="Clum A."/>
            <person name="Drula E."/>
            <person name="Henrissat B."/>
            <person name="Kohler A."/>
            <person name="Grigoriev I.V."/>
            <person name="Martin F.M."/>
            <person name="Hacquard S."/>
        </authorList>
    </citation>
    <scope>NUCLEOTIDE SEQUENCE</scope>
    <source>
        <strain evidence="3">MPI-CAGE-CH-0235</strain>
    </source>
</reference>
<comment type="caution">
    <text evidence="3">The sequence shown here is derived from an EMBL/GenBank/DDBJ whole genome shotgun (WGS) entry which is preliminary data.</text>
</comment>
<evidence type="ECO:0000259" key="2">
    <source>
        <dbReference type="PROSITE" id="PS50213"/>
    </source>
</evidence>
<dbReference type="AlphaFoldDB" id="A0A8K0WQX6"/>
<dbReference type="PANTHER" id="PTHR28156:SF1">
    <property type="entry name" value="FAS1 DOMAIN-CONTAINING PROTEIN YDR262W"/>
    <property type="match status" value="1"/>
</dbReference>
<name>A0A8K0WQX6_9HYPO</name>
<evidence type="ECO:0000313" key="3">
    <source>
        <dbReference type="EMBL" id="KAH7313564.1"/>
    </source>
</evidence>
<accession>A0A8K0WQX6</accession>